<evidence type="ECO:0000256" key="8">
    <source>
        <dbReference type="ARBA" id="ARBA00022737"/>
    </source>
</evidence>
<keyword evidence="11 15" id="KW-0804">Transcription</keyword>
<feature type="binding site" evidence="16">
    <location>
        <begin position="403"/>
        <end position="404"/>
    </location>
    <ligand>
        <name>S-adenosyl-L-methionine</name>
        <dbReference type="ChEBI" id="CHEBI:59789"/>
    </ligand>
</feature>
<name>A0AAV9JL98_9PEZI</name>
<feature type="region of interest" description="Disordered" evidence="17">
    <location>
        <begin position="1"/>
        <end position="137"/>
    </location>
</feature>
<dbReference type="PIRSF" id="PIRSF017570">
    <property type="entry name" value="Histone_H3-K79_MeTrfase"/>
    <property type="match status" value="1"/>
</dbReference>
<dbReference type="Pfam" id="PF08123">
    <property type="entry name" value="DOT1"/>
    <property type="match status" value="1"/>
</dbReference>
<protein>
    <recommendedName>
        <fullName evidence="4 15">Histone-lysine N-methyltransferase, H3 lysine-79 specific</fullName>
        <ecNumber evidence="3 15">2.1.1.360</ecNumber>
    </recommendedName>
    <alternativeName>
        <fullName evidence="13 15">Histone H3-K79 methyltransferase</fullName>
    </alternativeName>
</protein>
<keyword evidence="10 15" id="KW-0805">Transcription regulation</keyword>
<evidence type="ECO:0000256" key="6">
    <source>
        <dbReference type="ARBA" id="ARBA00022679"/>
    </source>
</evidence>
<keyword evidence="20" id="KW-1185">Reference proteome</keyword>
<evidence type="ECO:0000256" key="12">
    <source>
        <dbReference type="ARBA" id="ARBA00023242"/>
    </source>
</evidence>
<dbReference type="InterPro" id="IPR030445">
    <property type="entry name" value="H3-K79_meTrfase"/>
</dbReference>
<dbReference type="GO" id="GO:0005634">
    <property type="term" value="C:nucleus"/>
    <property type="evidence" value="ECO:0007669"/>
    <property type="project" value="UniProtKB-SubCell"/>
</dbReference>
<evidence type="ECO:0000256" key="1">
    <source>
        <dbReference type="ARBA" id="ARBA00003482"/>
    </source>
</evidence>
<dbReference type="InterPro" id="IPR025789">
    <property type="entry name" value="DOT1_dom"/>
</dbReference>
<sequence>MNFYHSKPTAVNSTAKKPTVTKRTVQIVRRLSDCTGQRPASGAPARPRDTTRFKLSARPNGSCTSRPASKIVAKRAIEPRGTKRKSQTPDRVEFSDEEDGASSSDVGGSESDAASSRKRVKSSVSSVESSRGPRRQVLAKEAFRDGAEHLSFIHGADATSGAYAAKYKNPWDEQEFVTVELQYPSKSPRERFELKWPKNEQEDYRPMEDIIETIKHIIDHYFPSELAQKHRNVDTGFERRFNHAWTRQDIPGYLEVVEEFNAVVKSLVDDGTIQRKLAAQDYLDLDLVRRILDQTYARTVSPKVESLRAYENGTDFVYGELLPRFVSKIFEQTGLNHESIFVDLGSGVGNVALQAALEVGCESWGIEQMSNPCDLAEQQAIEFPARARLWGLDVGKVHLLRGDFTADPRIYEILKRADVVLVNNQAFLPATNDKLRDMFLDLKMGCQVVSLKPFRPVKHDITMRNFGSVVNTLAQKEYEYFSNNVSWTDQGGTYYIARKDHTELERFAKLMRKKGLR</sequence>
<dbReference type="GO" id="GO:0042393">
    <property type="term" value="F:histone binding"/>
    <property type="evidence" value="ECO:0007669"/>
    <property type="project" value="InterPro"/>
</dbReference>
<evidence type="ECO:0000256" key="2">
    <source>
        <dbReference type="ARBA" id="ARBA00004123"/>
    </source>
</evidence>
<evidence type="ECO:0000259" key="18">
    <source>
        <dbReference type="PROSITE" id="PS51569"/>
    </source>
</evidence>
<reference evidence="19 20" key="1">
    <citation type="submission" date="2021-11" db="EMBL/GenBank/DDBJ databases">
        <title>Black yeast isolated from Biological Soil Crust.</title>
        <authorList>
            <person name="Kurbessoian T."/>
        </authorList>
    </citation>
    <scope>NUCLEOTIDE SEQUENCE [LARGE SCALE GENOMIC DNA]</scope>
    <source>
        <strain evidence="19 20">CCFEE 5522</strain>
    </source>
</reference>
<dbReference type="GO" id="GO:0000781">
    <property type="term" value="C:chromosome, telomeric region"/>
    <property type="evidence" value="ECO:0007669"/>
    <property type="project" value="GOC"/>
</dbReference>
<keyword evidence="7 15" id="KW-0949">S-adenosyl-L-methionine</keyword>
<dbReference type="CDD" id="cd02440">
    <property type="entry name" value="AdoMet_MTases"/>
    <property type="match status" value="1"/>
</dbReference>
<dbReference type="GO" id="GO:0006281">
    <property type="term" value="P:DNA repair"/>
    <property type="evidence" value="ECO:0007669"/>
    <property type="project" value="InterPro"/>
</dbReference>
<keyword evidence="12 15" id="KW-0539">Nucleus</keyword>
<keyword evidence="9 15" id="KW-0156">Chromatin regulator</keyword>
<evidence type="ECO:0000256" key="7">
    <source>
        <dbReference type="ARBA" id="ARBA00022691"/>
    </source>
</evidence>
<evidence type="ECO:0000256" key="16">
    <source>
        <dbReference type="PIRSR" id="PIRSR017570-1"/>
    </source>
</evidence>
<dbReference type="Gene3D" id="3.40.50.150">
    <property type="entry name" value="Vaccinia Virus protein VP39"/>
    <property type="match status" value="1"/>
</dbReference>
<dbReference type="AlphaFoldDB" id="A0AAV9JL98"/>
<evidence type="ECO:0000256" key="3">
    <source>
        <dbReference type="ARBA" id="ARBA00012190"/>
    </source>
</evidence>
<organism evidence="19 20">
    <name type="scientific">Oleoguttula mirabilis</name>
    <dbReference type="NCBI Taxonomy" id="1507867"/>
    <lineage>
        <taxon>Eukaryota</taxon>
        <taxon>Fungi</taxon>
        <taxon>Dikarya</taxon>
        <taxon>Ascomycota</taxon>
        <taxon>Pezizomycotina</taxon>
        <taxon>Dothideomycetes</taxon>
        <taxon>Dothideomycetidae</taxon>
        <taxon>Mycosphaerellales</taxon>
        <taxon>Teratosphaeriaceae</taxon>
        <taxon>Oleoguttula</taxon>
    </lineage>
</organism>
<feature type="domain" description="DOT1" evidence="18">
    <location>
        <begin position="190"/>
        <end position="512"/>
    </location>
</feature>
<dbReference type="EC" id="2.1.1.360" evidence="3 15"/>
<dbReference type="GO" id="GO:0000077">
    <property type="term" value="P:DNA damage checkpoint signaling"/>
    <property type="evidence" value="ECO:0007669"/>
    <property type="project" value="InterPro"/>
</dbReference>
<comment type="caution">
    <text evidence="19">The sequence shown here is derived from an EMBL/GenBank/DDBJ whole genome shotgun (WGS) entry which is preliminary data.</text>
</comment>
<evidence type="ECO:0000256" key="5">
    <source>
        <dbReference type="ARBA" id="ARBA00022603"/>
    </source>
</evidence>
<evidence type="ECO:0000313" key="19">
    <source>
        <dbReference type="EMBL" id="KAK4546271.1"/>
    </source>
</evidence>
<feature type="compositionally biased region" description="Polar residues" evidence="17">
    <location>
        <begin position="9"/>
        <end position="24"/>
    </location>
</feature>
<dbReference type="InterPro" id="IPR021162">
    <property type="entry name" value="Dot1"/>
</dbReference>
<keyword evidence="5 15" id="KW-0489">Methyltransferase</keyword>
<keyword evidence="6 15" id="KW-0808">Transferase</keyword>
<dbReference type="PANTHER" id="PTHR21451">
    <property type="entry name" value="HISTONE H3 METHYLTRANSFERASE"/>
    <property type="match status" value="1"/>
</dbReference>
<dbReference type="Gene3D" id="1.10.260.170">
    <property type="match status" value="1"/>
</dbReference>
<evidence type="ECO:0000313" key="20">
    <source>
        <dbReference type="Proteomes" id="UP001324427"/>
    </source>
</evidence>
<feature type="binding site" evidence="16">
    <location>
        <position position="367"/>
    </location>
    <ligand>
        <name>S-adenosyl-L-methionine</name>
        <dbReference type="ChEBI" id="CHEBI:59789"/>
    </ligand>
</feature>
<dbReference type="PANTHER" id="PTHR21451:SF0">
    <property type="entry name" value="HISTONE-LYSINE N-METHYLTRANSFERASE, H3 LYSINE-79 SPECIFIC"/>
    <property type="match status" value="1"/>
</dbReference>
<proteinExistence type="inferred from homology"/>
<dbReference type="GO" id="GO:0140956">
    <property type="term" value="F:histone H3K79 trimethyltransferase activity"/>
    <property type="evidence" value="ECO:0007669"/>
    <property type="project" value="UniProtKB-EC"/>
</dbReference>
<evidence type="ECO:0000256" key="14">
    <source>
        <dbReference type="ARBA" id="ARBA00047770"/>
    </source>
</evidence>
<feature type="compositionally biased region" description="Basic and acidic residues" evidence="17">
    <location>
        <begin position="75"/>
        <end position="94"/>
    </location>
</feature>
<evidence type="ECO:0000256" key="15">
    <source>
        <dbReference type="PIRNR" id="PIRNR017570"/>
    </source>
</evidence>
<evidence type="ECO:0000256" key="13">
    <source>
        <dbReference type="ARBA" id="ARBA00029821"/>
    </source>
</evidence>
<dbReference type="InterPro" id="IPR029063">
    <property type="entry name" value="SAM-dependent_MTases_sf"/>
</dbReference>
<gene>
    <name evidence="19" type="ORF">LTR36_001948</name>
</gene>
<evidence type="ECO:0000256" key="10">
    <source>
        <dbReference type="ARBA" id="ARBA00023015"/>
    </source>
</evidence>
<dbReference type="FunFam" id="3.40.50.150:FF:000033">
    <property type="entry name" value="Histone-lysine N-methyltransferase, H3 lysine-79 specific"/>
    <property type="match status" value="1"/>
</dbReference>
<comment type="subcellular location">
    <subcellularLocation>
        <location evidence="2 15">Nucleus</location>
    </subcellularLocation>
</comment>
<comment type="function">
    <text evidence="1 15">Histone methyltransferase that specifically trimethylates histone H3 to form H3K79me3. This methylation is required for telomere silencing and for the pachytene checkpoint during the meiotic cell cycle by allowing the recruitment of RAD9 to double strand breaks. Nucleosomes are preferred as substrate compared to free histone.</text>
</comment>
<evidence type="ECO:0000256" key="17">
    <source>
        <dbReference type="SAM" id="MobiDB-lite"/>
    </source>
</evidence>
<feature type="binding site" evidence="16">
    <location>
        <begin position="341"/>
        <end position="350"/>
    </location>
    <ligand>
        <name>S-adenosyl-L-methionine</name>
        <dbReference type="ChEBI" id="CHEBI:59789"/>
    </ligand>
</feature>
<evidence type="ECO:0000256" key="11">
    <source>
        <dbReference type="ARBA" id="ARBA00023163"/>
    </source>
</evidence>
<dbReference type="SUPFAM" id="SSF53335">
    <property type="entry name" value="S-adenosyl-L-methionine-dependent methyltransferases"/>
    <property type="match status" value="1"/>
</dbReference>
<dbReference type="PROSITE" id="PS51569">
    <property type="entry name" value="DOT1"/>
    <property type="match status" value="1"/>
</dbReference>
<dbReference type="GO" id="GO:0031509">
    <property type="term" value="P:subtelomeric heterochromatin formation"/>
    <property type="evidence" value="ECO:0007669"/>
    <property type="project" value="InterPro"/>
</dbReference>
<feature type="binding site" evidence="16">
    <location>
        <begin position="318"/>
        <end position="321"/>
    </location>
    <ligand>
        <name>S-adenosyl-L-methionine</name>
        <dbReference type="ChEBI" id="CHEBI:59789"/>
    </ligand>
</feature>
<comment type="catalytic activity">
    <reaction evidence="14 15">
        <text>L-lysyl(79)-[histone H3] + 3 S-adenosyl-L-methionine = N(6),N(6),N(6)-trimethyl-L-lysyl(79)-[histone H3] + 3 S-adenosyl-L-homocysteine + 3 H(+)</text>
        <dbReference type="Rhea" id="RHEA:60328"/>
        <dbReference type="Rhea" id="RHEA-COMP:15549"/>
        <dbReference type="Rhea" id="RHEA-COMP:15552"/>
        <dbReference type="ChEBI" id="CHEBI:15378"/>
        <dbReference type="ChEBI" id="CHEBI:29969"/>
        <dbReference type="ChEBI" id="CHEBI:57856"/>
        <dbReference type="ChEBI" id="CHEBI:59789"/>
        <dbReference type="ChEBI" id="CHEBI:61961"/>
        <dbReference type="EC" id="2.1.1.360"/>
    </reaction>
</comment>
<dbReference type="GO" id="GO:0000786">
    <property type="term" value="C:nucleosome"/>
    <property type="evidence" value="ECO:0007669"/>
    <property type="project" value="InterPro"/>
</dbReference>
<dbReference type="Proteomes" id="UP001324427">
    <property type="component" value="Unassembled WGS sequence"/>
</dbReference>
<keyword evidence="8" id="KW-0677">Repeat</keyword>
<accession>A0AAV9JL98</accession>
<comment type="similarity">
    <text evidence="15">Belongs to the class I-like SAM-binding methyltransferase superfamily. DOT1 family.</text>
</comment>
<evidence type="ECO:0000256" key="4">
    <source>
        <dbReference type="ARBA" id="ARBA00020987"/>
    </source>
</evidence>
<dbReference type="GO" id="GO:0032259">
    <property type="term" value="P:methylation"/>
    <property type="evidence" value="ECO:0007669"/>
    <property type="project" value="UniProtKB-KW"/>
</dbReference>
<dbReference type="EMBL" id="JAVFHQ010000015">
    <property type="protein sequence ID" value="KAK4546271.1"/>
    <property type="molecule type" value="Genomic_DNA"/>
</dbReference>
<evidence type="ECO:0000256" key="9">
    <source>
        <dbReference type="ARBA" id="ARBA00022853"/>
    </source>
</evidence>